<comment type="caution">
    <text evidence="1">The sequence shown here is derived from an EMBL/GenBank/DDBJ whole genome shotgun (WGS) entry which is preliminary data.</text>
</comment>
<organism evidence="1 2">
    <name type="scientific">Enteroscipio rubneri</name>
    <dbReference type="NCBI Taxonomy" id="2070686"/>
    <lineage>
        <taxon>Bacteria</taxon>
        <taxon>Bacillati</taxon>
        <taxon>Actinomycetota</taxon>
        <taxon>Coriobacteriia</taxon>
        <taxon>Eggerthellales</taxon>
        <taxon>Eggerthellaceae</taxon>
        <taxon>Enteroscipio</taxon>
    </lineage>
</organism>
<evidence type="ECO:0000313" key="1">
    <source>
        <dbReference type="EMBL" id="PNV67147.1"/>
    </source>
</evidence>
<dbReference type="Proteomes" id="UP000236197">
    <property type="component" value="Unassembled WGS sequence"/>
</dbReference>
<dbReference type="OrthoDB" id="3174959at2"/>
<protein>
    <submittedName>
        <fullName evidence="1">Uncharacterized protein</fullName>
    </submittedName>
</protein>
<keyword evidence="2" id="KW-1185">Reference proteome</keyword>
<name>A0A2K2UA02_9ACTN</name>
<dbReference type="EMBL" id="PPEK01000012">
    <property type="protein sequence ID" value="PNV67147.1"/>
    <property type="molecule type" value="Genomic_DNA"/>
</dbReference>
<evidence type="ECO:0000313" key="2">
    <source>
        <dbReference type="Proteomes" id="UP000236197"/>
    </source>
</evidence>
<sequence length="66" mass="7214">MKYSGLLDGGVTEDQLHEYFAGGKPDAITLRVPENPKDAAAETTQLRGVIFSAFIRACDNELSKTR</sequence>
<proteinExistence type="predicted"/>
<dbReference type="AlphaFoldDB" id="A0A2K2UA02"/>
<reference evidence="2" key="1">
    <citation type="submission" date="2018-01" db="EMBL/GenBank/DDBJ databases">
        <title>Rubneribacter badeniensis gen. nov., sp. nov., and Colonibacter rubneri, gen. nov., sp. nov., WGS of new members of the Eggerthellaceae.</title>
        <authorList>
            <person name="Danylec N."/>
            <person name="Stoll D.A."/>
            <person name="Doetsch A."/>
            <person name="Kulling S.E."/>
            <person name="Huch M."/>
        </authorList>
    </citation>
    <scope>NUCLEOTIDE SEQUENCE [LARGE SCALE GENOMIC DNA]</scope>
    <source>
        <strain evidence="2">ResAG-96</strain>
    </source>
</reference>
<gene>
    <name evidence="1" type="ORF">C2L71_09435</name>
</gene>
<dbReference type="RefSeq" id="WP_103265516.1">
    <property type="nucleotide sequence ID" value="NZ_CABMLE010000012.1"/>
</dbReference>
<accession>A0A2K2UA02</accession>